<name>A0A409V648_MYTGA</name>
<dbReference type="GO" id="GO:0030286">
    <property type="term" value="C:dynein complex"/>
    <property type="evidence" value="ECO:0007669"/>
    <property type="project" value="InterPro"/>
</dbReference>
<dbReference type="GO" id="GO:0051959">
    <property type="term" value="F:dynein light intermediate chain binding"/>
    <property type="evidence" value="ECO:0007669"/>
    <property type="project" value="InterPro"/>
</dbReference>
<dbReference type="PANTHER" id="PTHR22878:SF70">
    <property type="entry name" value="DYNEIN HEAVY CHAIN 2, AXONEMAL"/>
    <property type="match status" value="1"/>
</dbReference>
<dbReference type="GO" id="GO:0045505">
    <property type="term" value="F:dynein intermediate chain binding"/>
    <property type="evidence" value="ECO:0007669"/>
    <property type="project" value="InterPro"/>
</dbReference>
<evidence type="ECO:0000256" key="1">
    <source>
        <dbReference type="ARBA" id="ARBA00008887"/>
    </source>
</evidence>
<feature type="domain" description="Dynein heavy chain AAA module D4" evidence="2">
    <location>
        <begin position="1"/>
        <end position="41"/>
    </location>
</feature>
<proteinExistence type="inferred from homology"/>
<evidence type="ECO:0000313" key="3">
    <source>
        <dbReference type="EMBL" id="OPL07195.1"/>
    </source>
</evidence>
<dbReference type="EMBL" id="KV652251">
    <property type="protein sequence ID" value="OPL07195.1"/>
    <property type="molecule type" value="Genomic_DNA"/>
</dbReference>
<dbReference type="PANTHER" id="PTHR22878">
    <property type="entry name" value="DYNEIN HEAVY CHAIN 6, AXONEMAL-LIKE-RELATED"/>
    <property type="match status" value="1"/>
</dbReference>
<dbReference type="GO" id="GO:0007018">
    <property type="term" value="P:microtubule-based movement"/>
    <property type="evidence" value="ECO:0007669"/>
    <property type="project" value="InterPro"/>
</dbReference>
<feature type="non-terminal residue" evidence="3">
    <location>
        <position position="1"/>
    </location>
</feature>
<dbReference type="InterPro" id="IPR026983">
    <property type="entry name" value="DHC"/>
</dbReference>
<evidence type="ECO:0000313" key="4">
    <source>
        <dbReference type="Proteomes" id="UP000266721"/>
    </source>
</evidence>
<organism evidence="3 4">
    <name type="scientific">Mytilus galloprovincialis</name>
    <name type="common">Mediterranean mussel</name>
    <dbReference type="NCBI Taxonomy" id="29158"/>
    <lineage>
        <taxon>Eukaryota</taxon>
        <taxon>Metazoa</taxon>
        <taxon>Spiralia</taxon>
        <taxon>Lophotrochozoa</taxon>
        <taxon>Mollusca</taxon>
        <taxon>Bivalvia</taxon>
        <taxon>Autobranchia</taxon>
        <taxon>Pteriomorphia</taxon>
        <taxon>Mytilida</taxon>
        <taxon>Mytiloidea</taxon>
        <taxon>Mytilidae</taxon>
        <taxon>Mytilinae</taxon>
        <taxon>Mytilus</taxon>
    </lineage>
</organism>
<dbReference type="Gene3D" id="1.20.920.20">
    <property type="match status" value="1"/>
</dbReference>
<keyword evidence="4" id="KW-1185">Reference proteome</keyword>
<protein>
    <submittedName>
        <fullName evidence="3">Dynein axonemal heavy chain</fullName>
    </submittedName>
</protein>
<dbReference type="Pfam" id="PF12780">
    <property type="entry name" value="AAA_8"/>
    <property type="match status" value="1"/>
</dbReference>
<accession>A0A409V648</accession>
<feature type="non-terminal residue" evidence="3">
    <location>
        <position position="84"/>
    </location>
</feature>
<dbReference type="Proteomes" id="UP000266721">
    <property type="component" value="Unassembled WGS sequence"/>
</dbReference>
<sequence>MCQYFCQNVRAMSDRYYDTLRRRNYVTPTSYLELIKTFKRLLDQKRMEILTLKERYIVGLQKLDYSEQQLSLDKIAGGSTMLKM</sequence>
<reference evidence="3 4" key="1">
    <citation type="journal article" date="2016" name="PLoS ONE">
        <title>A First Insight into the Genome of the Filter-Feeder Mussel Mytilus galloprovincialis.</title>
        <authorList>
            <person name="Murgarella M."/>
            <person name="Puiu D."/>
            <person name="Novoa B."/>
            <person name="Figueras A."/>
            <person name="Posada D."/>
            <person name="Canchaya C."/>
        </authorList>
    </citation>
    <scope>NUCLEOTIDE SEQUENCE [LARGE SCALE GENOMIC DNA]</scope>
    <source>
        <tissue evidence="3">Muscle</tissue>
    </source>
</reference>
<gene>
    <name evidence="3" type="ORF">AM593_08336</name>
</gene>
<dbReference type="AlphaFoldDB" id="A0A409V648"/>
<dbReference type="InterPro" id="IPR024317">
    <property type="entry name" value="Dynein_heavy_chain_D4_dom"/>
</dbReference>
<evidence type="ECO:0000259" key="2">
    <source>
        <dbReference type="Pfam" id="PF12780"/>
    </source>
</evidence>
<comment type="similarity">
    <text evidence="1">Belongs to the dynein heavy chain family.</text>
</comment>